<protein>
    <recommendedName>
        <fullName evidence="10">Phosphodiesterase</fullName>
        <ecNumber evidence="10">3.1.4.-</ecNumber>
    </recommendedName>
</protein>
<dbReference type="EC" id="3.1.4.-" evidence="10"/>
<feature type="region of interest" description="Disordered" evidence="11">
    <location>
        <begin position="807"/>
        <end position="842"/>
    </location>
</feature>
<feature type="region of interest" description="Disordered" evidence="11">
    <location>
        <begin position="629"/>
        <end position="661"/>
    </location>
</feature>
<dbReference type="Pfam" id="PF00233">
    <property type="entry name" value="PDEase_I"/>
    <property type="match status" value="1"/>
</dbReference>
<evidence type="ECO:0000256" key="2">
    <source>
        <dbReference type="ARBA" id="ARBA00022535"/>
    </source>
</evidence>
<reference evidence="14" key="1">
    <citation type="submission" date="2025-08" db="UniProtKB">
        <authorList>
            <consortium name="RefSeq"/>
        </authorList>
    </citation>
    <scope>IDENTIFICATION</scope>
    <source>
        <tissue evidence="14">Entire body</tissue>
    </source>
</reference>
<feature type="binding site" evidence="8">
    <location>
        <position position="292"/>
    </location>
    <ligand>
        <name>AMP</name>
        <dbReference type="ChEBI" id="CHEBI:456215"/>
    </ligand>
</feature>
<feature type="binding site" evidence="8">
    <location>
        <begin position="91"/>
        <end position="95"/>
    </location>
    <ligand>
        <name>AMP</name>
        <dbReference type="ChEBI" id="CHEBI:456215"/>
    </ligand>
</feature>
<comment type="similarity">
    <text evidence="6">Belongs to the cyclic nucleotide phosphodiesterase family. PDE9 subfamily.</text>
</comment>
<dbReference type="InParanoid" id="A0A1W4WPC2"/>
<feature type="region of interest" description="Disordered" evidence="11">
    <location>
        <begin position="574"/>
        <end position="614"/>
    </location>
</feature>
<sequence>MLQYRRKSDTIKRKVRQNFLNICDSEVSESVKQWLRMPTFDSRQWEDEELLLLLQQMYLDLDFCSKFAININTLRNFLYEAYKNYNDVPFHNFRHCFCVAQMMYSITWCVDLPSKIGDLEVLILLTSCICHDLDHPGYNNIYQINAKTELAIRYNDISPLENHHCSVAFRILENEDCNIFQSFSAEEFKQVREGMIRCILATDMARHNEILQQFKEITPEFDYSNKAHVNSLSMVLIKVSDISNEARPMDVAEPWLDRLLQEFFKQSDAEKLEGLPVTPFMDREKITKPSSQCSFIGFVLLPLFEALGELLTELQDLIIQPVREALDYYKKLNEASKEERLHRKSIVSDNTDHSSENTPNVTPKSNSSTSIKMKKSLSFQNRTSSRSVDDEVEMGVDHREEIDVEIQPLEDVLEDIESGEEPTEVEVSEKALKFKISTEPTVCAGRKSYPGSRKGSREKVPNINNVDLVRVLQREKGKLRAGMLSFDQRNVYLGKKLSIDNPEYLDEVNKNYDVKCYNINNRNEIDDDECIISKETLNLNKRNSEHSVKTYISDEKRSILKSSECRSLTNVEKLKMNSLHSSPADSLTPDQSPRARSTSVAGTTDQPSLSKEKKKMSLLKNIKRSFNSRTFDSPDTLATDNKITTEGDTKPHQLCTTTTQETESLVETSTKSNRSIISRLKHFSEKFGLTMEKSPVPKTPKNNNSSSKRTTLTLRRTKMDSECCQSLESISKANTLPKVRKSMSAARKGWKFFTGKDKSPNSLDVWASEADFNKHSDNTSIPSSSQLKPDVERVELMEKTKSLTNIQTVEKEASSTSSSDEKQQQQHIHATKGPRADDVHGRNEPITKIQDIYKDHVMVTASNNQQKHTEMI</sequence>
<feature type="compositionally biased region" description="Polar residues" evidence="11">
    <location>
        <begin position="578"/>
        <end position="607"/>
    </location>
</feature>
<dbReference type="GO" id="GO:0047555">
    <property type="term" value="F:3',5'-cyclic-GMP phosphodiesterase activity"/>
    <property type="evidence" value="ECO:0007669"/>
    <property type="project" value="UniProtKB-EC"/>
</dbReference>
<evidence type="ECO:0000256" key="3">
    <source>
        <dbReference type="ARBA" id="ARBA00022723"/>
    </source>
</evidence>
<feature type="binding site" evidence="9">
    <location>
        <position position="131"/>
    </location>
    <ligand>
        <name>Zn(2+)</name>
        <dbReference type="ChEBI" id="CHEBI:29105"/>
        <label>1</label>
    </ligand>
</feature>
<feature type="domain" description="PDEase" evidence="12">
    <location>
        <begin position="15"/>
        <end position="336"/>
    </location>
</feature>
<dbReference type="KEGG" id="apln:108735029"/>
<dbReference type="RefSeq" id="XP_018322317.1">
    <property type="nucleotide sequence ID" value="XM_018466815.2"/>
</dbReference>
<feature type="binding site" evidence="9">
    <location>
        <position position="132"/>
    </location>
    <ligand>
        <name>Zn(2+)</name>
        <dbReference type="ChEBI" id="CHEBI:29105"/>
        <label>1</label>
    </ligand>
</feature>
<keyword evidence="2" id="KW-0140">cGMP</keyword>
<name>A0A1W4WPC2_AGRPL</name>
<feature type="compositionally biased region" description="Polar residues" evidence="11">
    <location>
        <begin position="356"/>
        <end position="386"/>
    </location>
</feature>
<evidence type="ECO:0000313" key="14">
    <source>
        <dbReference type="RefSeq" id="XP_018322317.1"/>
    </source>
</evidence>
<feature type="active site" description="Proton donor" evidence="7">
    <location>
        <position position="91"/>
    </location>
</feature>
<proteinExistence type="inferred from homology"/>
<dbReference type="InterPro" id="IPR023088">
    <property type="entry name" value="PDEase"/>
</dbReference>
<evidence type="ECO:0000256" key="1">
    <source>
        <dbReference type="ARBA" id="ARBA00000583"/>
    </source>
</evidence>
<feature type="binding site" evidence="9">
    <location>
        <position position="95"/>
    </location>
    <ligand>
        <name>Zn(2+)</name>
        <dbReference type="ChEBI" id="CHEBI:29105"/>
        <label>1</label>
    </ligand>
</feature>
<evidence type="ECO:0000256" key="8">
    <source>
        <dbReference type="PIRSR" id="PIRSR623088-2"/>
    </source>
</evidence>
<evidence type="ECO:0000256" key="6">
    <source>
        <dbReference type="ARBA" id="ARBA00061167"/>
    </source>
</evidence>
<feature type="compositionally biased region" description="Polar residues" evidence="11">
    <location>
        <begin position="629"/>
        <end position="642"/>
    </location>
</feature>
<evidence type="ECO:0000256" key="10">
    <source>
        <dbReference type="RuleBase" id="RU363067"/>
    </source>
</evidence>
<dbReference type="InterPro" id="IPR002073">
    <property type="entry name" value="PDEase_catalytic_dom"/>
</dbReference>
<comment type="catalytic activity">
    <reaction evidence="1">
        <text>3',5'-cyclic GMP + H2O = GMP + H(+)</text>
        <dbReference type="Rhea" id="RHEA:16957"/>
        <dbReference type="ChEBI" id="CHEBI:15377"/>
        <dbReference type="ChEBI" id="CHEBI:15378"/>
        <dbReference type="ChEBI" id="CHEBI:57746"/>
        <dbReference type="ChEBI" id="CHEBI:58115"/>
        <dbReference type="EC" id="3.1.4.35"/>
    </reaction>
</comment>
<dbReference type="AlphaFoldDB" id="A0A1W4WPC2"/>
<dbReference type="PRINTS" id="PR00387">
    <property type="entry name" value="PDIESTERASE1"/>
</dbReference>
<feature type="compositionally biased region" description="Basic and acidic residues" evidence="11">
    <location>
        <begin position="809"/>
        <end position="824"/>
    </location>
</feature>
<keyword evidence="3 9" id="KW-0479">Metal-binding</keyword>
<dbReference type="PROSITE" id="PS51845">
    <property type="entry name" value="PDEASE_I_2"/>
    <property type="match status" value="1"/>
</dbReference>
<dbReference type="PROSITE" id="PS00126">
    <property type="entry name" value="PDEASE_I_1"/>
    <property type="match status" value="1"/>
</dbReference>
<feature type="region of interest" description="Disordered" evidence="11">
    <location>
        <begin position="340"/>
        <end position="393"/>
    </location>
</feature>
<feature type="binding site" evidence="9">
    <location>
        <position position="241"/>
    </location>
    <ligand>
        <name>Zn(2+)</name>
        <dbReference type="ChEBI" id="CHEBI:29105"/>
        <label>1</label>
    </ligand>
</feature>
<dbReference type="SMART" id="SM00471">
    <property type="entry name" value="HDc"/>
    <property type="match status" value="1"/>
</dbReference>
<dbReference type="STRING" id="224129.A0A1W4WPC2"/>
<keyword evidence="4 10" id="KW-0378">Hydrolase</keyword>
<dbReference type="InterPro" id="IPR036971">
    <property type="entry name" value="PDEase_catalytic_dom_sf"/>
</dbReference>
<evidence type="ECO:0000256" key="4">
    <source>
        <dbReference type="ARBA" id="ARBA00022801"/>
    </source>
</evidence>
<organism evidence="13 14">
    <name type="scientific">Agrilus planipennis</name>
    <name type="common">Emerald ash borer</name>
    <name type="synonym">Agrilus marcopoli</name>
    <dbReference type="NCBI Taxonomy" id="224129"/>
    <lineage>
        <taxon>Eukaryota</taxon>
        <taxon>Metazoa</taxon>
        <taxon>Ecdysozoa</taxon>
        <taxon>Arthropoda</taxon>
        <taxon>Hexapoda</taxon>
        <taxon>Insecta</taxon>
        <taxon>Pterygota</taxon>
        <taxon>Neoptera</taxon>
        <taxon>Endopterygota</taxon>
        <taxon>Coleoptera</taxon>
        <taxon>Polyphaga</taxon>
        <taxon>Elateriformia</taxon>
        <taxon>Buprestoidea</taxon>
        <taxon>Buprestidae</taxon>
        <taxon>Agrilinae</taxon>
        <taxon>Agrilus</taxon>
    </lineage>
</organism>
<dbReference type="GO" id="GO:0046872">
    <property type="term" value="F:metal ion binding"/>
    <property type="evidence" value="ECO:0007669"/>
    <property type="project" value="UniProtKB-KW"/>
</dbReference>
<dbReference type="InterPro" id="IPR023174">
    <property type="entry name" value="PDEase_CS"/>
</dbReference>
<dbReference type="OrthoDB" id="546632at2759"/>
<dbReference type="CDD" id="cd00077">
    <property type="entry name" value="HDc"/>
    <property type="match status" value="1"/>
</dbReference>
<evidence type="ECO:0000313" key="13">
    <source>
        <dbReference type="Proteomes" id="UP000192223"/>
    </source>
</evidence>
<feature type="binding site" evidence="8">
    <location>
        <position position="132"/>
    </location>
    <ligand>
        <name>AMP</name>
        <dbReference type="ChEBI" id="CHEBI:456215"/>
    </ligand>
</feature>
<comment type="pathway">
    <text evidence="5">Purine metabolism; 3',5'-cyclic GMP degradation; GMP from 3',5'-cyclic GMP: step 1/1.</text>
</comment>
<dbReference type="InterPro" id="IPR003607">
    <property type="entry name" value="HD/PDEase_dom"/>
</dbReference>
<evidence type="ECO:0000256" key="9">
    <source>
        <dbReference type="PIRSR" id="PIRSR623088-3"/>
    </source>
</evidence>
<evidence type="ECO:0000256" key="5">
    <source>
        <dbReference type="ARBA" id="ARBA00037913"/>
    </source>
</evidence>
<dbReference type="FunFam" id="1.10.1300.10:FF:000006">
    <property type="entry name" value="Phosphodiesterase 9A"/>
    <property type="match status" value="1"/>
</dbReference>
<dbReference type="GeneID" id="108735029"/>
<feature type="binding site" evidence="8">
    <location>
        <position position="241"/>
    </location>
    <ligand>
        <name>AMP</name>
        <dbReference type="ChEBI" id="CHEBI:456215"/>
    </ligand>
</feature>
<dbReference type="Proteomes" id="UP000192223">
    <property type="component" value="Unplaced"/>
</dbReference>
<dbReference type="GO" id="GO:0007165">
    <property type="term" value="P:signal transduction"/>
    <property type="evidence" value="ECO:0007669"/>
    <property type="project" value="InterPro"/>
</dbReference>
<accession>A0A1W4WPC2</accession>
<dbReference type="Gene3D" id="1.10.1300.10">
    <property type="entry name" value="3'5'-cyclic nucleotide phosphodiesterase, catalytic domain"/>
    <property type="match status" value="1"/>
</dbReference>
<keyword evidence="13" id="KW-1185">Reference proteome</keyword>
<feature type="binding site" evidence="9">
    <location>
        <position position="132"/>
    </location>
    <ligand>
        <name>Zn(2+)</name>
        <dbReference type="ChEBI" id="CHEBI:29105"/>
        <label>2</label>
    </ligand>
</feature>
<dbReference type="SUPFAM" id="SSF109604">
    <property type="entry name" value="HD-domain/PDEase-like"/>
    <property type="match status" value="1"/>
</dbReference>
<comment type="cofactor">
    <cofactor evidence="10">
        <name>a divalent metal cation</name>
        <dbReference type="ChEBI" id="CHEBI:60240"/>
    </cofactor>
    <text evidence="10">Binds 2 divalent metal cations per subunit. Site 1 may preferentially bind zinc ions, while site 2 has a preference for magnesium and/or manganese ions.</text>
</comment>
<dbReference type="PANTHER" id="PTHR11347">
    <property type="entry name" value="CYCLIC NUCLEOTIDE PHOSPHODIESTERASE"/>
    <property type="match status" value="1"/>
</dbReference>
<evidence type="ECO:0000259" key="12">
    <source>
        <dbReference type="PROSITE" id="PS51845"/>
    </source>
</evidence>
<evidence type="ECO:0000256" key="11">
    <source>
        <dbReference type="SAM" id="MobiDB-lite"/>
    </source>
</evidence>
<evidence type="ECO:0000256" key="7">
    <source>
        <dbReference type="PIRSR" id="PIRSR623088-1"/>
    </source>
</evidence>
<gene>
    <name evidence="14" type="primary">LOC108735029</name>
</gene>